<dbReference type="Pfam" id="PF25145">
    <property type="entry name" value="NfeD1b_N"/>
    <property type="match status" value="1"/>
</dbReference>
<feature type="transmembrane region" description="Helical" evidence="5">
    <location>
        <begin position="256"/>
        <end position="274"/>
    </location>
</feature>
<proteinExistence type="predicted"/>
<evidence type="ECO:0000313" key="9">
    <source>
        <dbReference type="EMBL" id="ETR71233.1"/>
    </source>
</evidence>
<evidence type="ECO:0000256" key="3">
    <source>
        <dbReference type="ARBA" id="ARBA00022989"/>
    </source>
</evidence>
<dbReference type="InterPro" id="IPR029045">
    <property type="entry name" value="ClpP/crotonase-like_dom_sf"/>
</dbReference>
<feature type="transmembrane region" description="Helical" evidence="5">
    <location>
        <begin position="281"/>
        <end position="302"/>
    </location>
</feature>
<feature type="domain" description="NfeD-like C-terminal" evidence="6">
    <location>
        <begin position="422"/>
        <end position="474"/>
    </location>
</feature>
<feature type="transmembrane region" description="Helical" evidence="5">
    <location>
        <begin position="334"/>
        <end position="353"/>
    </location>
</feature>
<comment type="subcellular location">
    <subcellularLocation>
        <location evidence="1">Membrane</location>
        <topology evidence="1">Multi-pass membrane protein</topology>
    </subcellularLocation>
</comment>
<evidence type="ECO:0000256" key="2">
    <source>
        <dbReference type="ARBA" id="ARBA00022692"/>
    </source>
</evidence>
<feature type="transmembrane region" description="Helical" evidence="5">
    <location>
        <begin position="308"/>
        <end position="327"/>
    </location>
</feature>
<reference evidence="10" key="1">
    <citation type="submission" date="2012-11" db="EMBL/GenBank/DDBJ databases">
        <authorList>
            <person name="Lucero-Rivera Y.E."/>
            <person name="Tovar-Ramirez D."/>
        </authorList>
    </citation>
    <scope>NUCLEOTIDE SEQUENCE [LARGE SCALE GENOMIC DNA]</scope>
    <source>
        <strain evidence="10">Araruama</strain>
    </source>
</reference>
<dbReference type="GO" id="GO:0006508">
    <property type="term" value="P:proteolysis"/>
    <property type="evidence" value="ECO:0007669"/>
    <property type="project" value="UniProtKB-KW"/>
</dbReference>
<dbReference type="PANTHER" id="PTHR33507:SF3">
    <property type="entry name" value="INNER MEMBRANE PROTEIN YBBJ"/>
    <property type="match status" value="1"/>
</dbReference>
<keyword evidence="4 5" id="KW-0472">Membrane</keyword>
<evidence type="ECO:0000256" key="1">
    <source>
        <dbReference type="ARBA" id="ARBA00004141"/>
    </source>
</evidence>
<evidence type="ECO:0000256" key="5">
    <source>
        <dbReference type="SAM" id="Phobius"/>
    </source>
</evidence>
<evidence type="ECO:0000313" key="10">
    <source>
        <dbReference type="Proteomes" id="UP000189670"/>
    </source>
</evidence>
<evidence type="ECO:0000259" key="7">
    <source>
        <dbReference type="Pfam" id="PF24961"/>
    </source>
</evidence>
<gene>
    <name evidence="9" type="ORF">OMM_02642</name>
</gene>
<dbReference type="Pfam" id="PF24961">
    <property type="entry name" value="NfeD_membrane"/>
    <property type="match status" value="1"/>
</dbReference>
<dbReference type="CDD" id="cd07021">
    <property type="entry name" value="Clp_protease_NfeD_like"/>
    <property type="match status" value="1"/>
</dbReference>
<comment type="caution">
    <text evidence="9">The sequence shown here is derived from an EMBL/GenBank/DDBJ whole genome shotgun (WGS) entry which is preliminary data.</text>
</comment>
<dbReference type="InterPro" id="IPR002810">
    <property type="entry name" value="NfeD-like_C"/>
</dbReference>
<sequence>MQKIIQFAMWLILVPFITWADPTVYVGSISGDVEPAMAAYVERMIEISDQPDAVLILKMDTFGGRVDAGLKIVDTLTRTRYVKTIAYVTDKAISAGALIALACDSLYMRPHTTIGDCAPIIYDTDGPQMLGEKFQSPLRAKFRSLAKKNGYPPLLAEAMVSSEKAVYQIIDTSQNVKYIDQHAFNDLTETQQKDIVQKRTIVPKGELLTMDDTEAYELGFSKLSANSISDIQGDLSLDNYQIINIEETWSEKMVRGIYSISSILLLIGMAAMYMELKSPGFGLFGIVGLIFLGIVFFAQYFVGLSDHLELLLIGLAIILMGFEIFVFPGFGISGLSAIGCIAVALILSFQDFVIPSPDMPWEGQLMVNNSIKVLGTAVLAWILSIVLFRLFIPRTAKIVSGPYLNTSLANAHSTDKSTIGLDIGDTGIARSPLRPSGKMTIGRNIFDVVSQGEFIPKGSDVRVIHIKGSRVIVKQL</sequence>
<dbReference type="EMBL" id="ATBP01000301">
    <property type="protein sequence ID" value="ETR71233.1"/>
    <property type="molecule type" value="Genomic_DNA"/>
</dbReference>
<name>A0A1V1P8Y1_9BACT</name>
<protein>
    <submittedName>
        <fullName evidence="9">Membrane-bound serine protease (ClpP class)</fullName>
    </submittedName>
</protein>
<dbReference type="Proteomes" id="UP000189670">
    <property type="component" value="Unassembled WGS sequence"/>
</dbReference>
<keyword evidence="2 5" id="KW-0812">Transmembrane</keyword>
<dbReference type="AlphaFoldDB" id="A0A1V1P8Y1"/>
<dbReference type="InterPro" id="IPR056738">
    <property type="entry name" value="NfeD1b_N"/>
</dbReference>
<dbReference type="GO" id="GO:0005886">
    <property type="term" value="C:plasma membrane"/>
    <property type="evidence" value="ECO:0007669"/>
    <property type="project" value="TreeGrafter"/>
</dbReference>
<feature type="domain" description="NfeD1b N-terminal" evidence="8">
    <location>
        <begin position="23"/>
        <end position="168"/>
    </location>
</feature>
<dbReference type="InterPro" id="IPR056739">
    <property type="entry name" value="NfeD_membrane"/>
</dbReference>
<dbReference type="SUPFAM" id="SSF52096">
    <property type="entry name" value="ClpP/crotonase"/>
    <property type="match status" value="1"/>
</dbReference>
<dbReference type="Pfam" id="PF01957">
    <property type="entry name" value="NfeD"/>
    <property type="match status" value="1"/>
</dbReference>
<keyword evidence="3 5" id="KW-1133">Transmembrane helix</keyword>
<dbReference type="InterPro" id="IPR052165">
    <property type="entry name" value="Membrane_assoc_protease"/>
</dbReference>
<feature type="transmembrane region" description="Helical" evidence="5">
    <location>
        <begin position="373"/>
        <end position="392"/>
    </location>
</feature>
<dbReference type="PANTHER" id="PTHR33507">
    <property type="entry name" value="INNER MEMBRANE PROTEIN YBBJ"/>
    <property type="match status" value="1"/>
</dbReference>
<keyword evidence="9" id="KW-0645">Protease</keyword>
<evidence type="ECO:0000259" key="8">
    <source>
        <dbReference type="Pfam" id="PF25145"/>
    </source>
</evidence>
<dbReference type="InterPro" id="IPR012340">
    <property type="entry name" value="NA-bd_OB-fold"/>
</dbReference>
<accession>A0A1V1P8Y1</accession>
<keyword evidence="9" id="KW-0378">Hydrolase</keyword>
<dbReference type="GO" id="GO:0008233">
    <property type="term" value="F:peptidase activity"/>
    <property type="evidence" value="ECO:0007669"/>
    <property type="project" value="UniProtKB-KW"/>
</dbReference>
<organism evidence="9 10">
    <name type="scientific">Candidatus Magnetoglobus multicellularis str. Araruama</name>
    <dbReference type="NCBI Taxonomy" id="890399"/>
    <lineage>
        <taxon>Bacteria</taxon>
        <taxon>Pseudomonadati</taxon>
        <taxon>Thermodesulfobacteriota</taxon>
        <taxon>Desulfobacteria</taxon>
        <taxon>Desulfobacterales</taxon>
        <taxon>Desulfobacteraceae</taxon>
        <taxon>Candidatus Magnetoglobus</taxon>
    </lineage>
</organism>
<evidence type="ECO:0000259" key="6">
    <source>
        <dbReference type="Pfam" id="PF01957"/>
    </source>
</evidence>
<evidence type="ECO:0000256" key="4">
    <source>
        <dbReference type="ARBA" id="ARBA00023136"/>
    </source>
</evidence>
<dbReference type="Gene3D" id="2.40.50.140">
    <property type="entry name" value="Nucleic acid-binding proteins"/>
    <property type="match status" value="1"/>
</dbReference>
<dbReference type="Gene3D" id="3.90.226.10">
    <property type="entry name" value="2-enoyl-CoA Hydratase, Chain A, domain 1"/>
    <property type="match status" value="1"/>
</dbReference>
<feature type="domain" description="NfeD integral membrane" evidence="7">
    <location>
        <begin position="260"/>
        <end position="388"/>
    </location>
</feature>